<dbReference type="EMBL" id="LAZR01021520">
    <property type="protein sequence ID" value="KKL85033.1"/>
    <property type="molecule type" value="Genomic_DNA"/>
</dbReference>
<reference evidence="1" key="1">
    <citation type="journal article" date="2015" name="Nature">
        <title>Complex archaea that bridge the gap between prokaryotes and eukaryotes.</title>
        <authorList>
            <person name="Spang A."/>
            <person name="Saw J.H."/>
            <person name="Jorgensen S.L."/>
            <person name="Zaremba-Niedzwiedzka K."/>
            <person name="Martijn J."/>
            <person name="Lind A.E."/>
            <person name="van Eijk R."/>
            <person name="Schleper C."/>
            <person name="Guy L."/>
            <person name="Ettema T.J."/>
        </authorList>
    </citation>
    <scope>NUCLEOTIDE SEQUENCE</scope>
</reference>
<sequence>MSIKLIGVEKVMANLTKEITKL</sequence>
<proteinExistence type="predicted"/>
<comment type="caution">
    <text evidence="1">The sequence shown here is derived from an EMBL/GenBank/DDBJ whole genome shotgun (WGS) entry which is preliminary data.</text>
</comment>
<evidence type="ECO:0000313" key="1">
    <source>
        <dbReference type="EMBL" id="KKL85033.1"/>
    </source>
</evidence>
<organism evidence="1">
    <name type="scientific">marine sediment metagenome</name>
    <dbReference type="NCBI Taxonomy" id="412755"/>
    <lineage>
        <taxon>unclassified sequences</taxon>
        <taxon>metagenomes</taxon>
        <taxon>ecological metagenomes</taxon>
    </lineage>
</organism>
<name>A0A0F9FFG2_9ZZZZ</name>
<protein>
    <submittedName>
        <fullName evidence="1">Uncharacterized protein</fullName>
    </submittedName>
</protein>
<gene>
    <name evidence="1" type="ORF">LCGC14_1958740</name>
</gene>
<feature type="non-terminal residue" evidence="1">
    <location>
        <position position="22"/>
    </location>
</feature>
<dbReference type="AlphaFoldDB" id="A0A0F9FFG2"/>
<accession>A0A0F9FFG2</accession>